<sequence>MKDRSDCKDWRVPGKKWYQSLLEKGKTTNHCRNRGYGRSQEEIGDQGRRLTLEKEKGGITRGLANLRLDRGVKPVRMKMVGSAMVRGRLPVGPKVQELIKEAKNVQNQEEMIKSGVQARAVPH</sequence>
<proteinExistence type="predicted"/>
<organism evidence="1 2">
    <name type="scientific">Smallanthus sonchifolius</name>
    <dbReference type="NCBI Taxonomy" id="185202"/>
    <lineage>
        <taxon>Eukaryota</taxon>
        <taxon>Viridiplantae</taxon>
        <taxon>Streptophyta</taxon>
        <taxon>Embryophyta</taxon>
        <taxon>Tracheophyta</taxon>
        <taxon>Spermatophyta</taxon>
        <taxon>Magnoliopsida</taxon>
        <taxon>eudicotyledons</taxon>
        <taxon>Gunneridae</taxon>
        <taxon>Pentapetalae</taxon>
        <taxon>asterids</taxon>
        <taxon>campanulids</taxon>
        <taxon>Asterales</taxon>
        <taxon>Asteraceae</taxon>
        <taxon>Asteroideae</taxon>
        <taxon>Heliantheae alliance</taxon>
        <taxon>Millerieae</taxon>
        <taxon>Smallanthus</taxon>
    </lineage>
</organism>
<keyword evidence="2" id="KW-1185">Reference proteome</keyword>
<evidence type="ECO:0000313" key="1">
    <source>
        <dbReference type="EMBL" id="KAI3813802.1"/>
    </source>
</evidence>
<evidence type="ECO:0000313" key="2">
    <source>
        <dbReference type="Proteomes" id="UP001056120"/>
    </source>
</evidence>
<name>A0ACB9J0C4_9ASTR</name>
<accession>A0ACB9J0C4</accession>
<comment type="caution">
    <text evidence="1">The sequence shown here is derived from an EMBL/GenBank/DDBJ whole genome shotgun (WGS) entry which is preliminary data.</text>
</comment>
<dbReference type="EMBL" id="CM042023">
    <property type="protein sequence ID" value="KAI3813802.1"/>
    <property type="molecule type" value="Genomic_DNA"/>
</dbReference>
<reference evidence="2" key="1">
    <citation type="journal article" date="2022" name="Mol. Ecol. Resour.">
        <title>The genomes of chicory, endive, great burdock and yacon provide insights into Asteraceae palaeo-polyploidization history and plant inulin production.</title>
        <authorList>
            <person name="Fan W."/>
            <person name="Wang S."/>
            <person name="Wang H."/>
            <person name="Wang A."/>
            <person name="Jiang F."/>
            <person name="Liu H."/>
            <person name="Zhao H."/>
            <person name="Xu D."/>
            <person name="Zhang Y."/>
        </authorList>
    </citation>
    <scope>NUCLEOTIDE SEQUENCE [LARGE SCALE GENOMIC DNA]</scope>
    <source>
        <strain evidence="2">cv. Yunnan</strain>
    </source>
</reference>
<protein>
    <submittedName>
        <fullName evidence="1">Uncharacterized protein</fullName>
    </submittedName>
</protein>
<gene>
    <name evidence="1" type="ORF">L1987_18537</name>
</gene>
<reference evidence="1 2" key="2">
    <citation type="journal article" date="2022" name="Mol. Ecol. Resour.">
        <title>The genomes of chicory, endive, great burdock and yacon provide insights into Asteraceae paleo-polyploidization history and plant inulin production.</title>
        <authorList>
            <person name="Fan W."/>
            <person name="Wang S."/>
            <person name="Wang H."/>
            <person name="Wang A."/>
            <person name="Jiang F."/>
            <person name="Liu H."/>
            <person name="Zhao H."/>
            <person name="Xu D."/>
            <person name="Zhang Y."/>
        </authorList>
    </citation>
    <scope>NUCLEOTIDE SEQUENCE [LARGE SCALE GENOMIC DNA]</scope>
    <source>
        <strain evidence="2">cv. Yunnan</strain>
        <tissue evidence="1">Leaves</tissue>
    </source>
</reference>
<dbReference type="Proteomes" id="UP001056120">
    <property type="component" value="Linkage Group LG06"/>
</dbReference>